<feature type="region of interest" description="Disordered" evidence="1">
    <location>
        <begin position="167"/>
        <end position="227"/>
    </location>
</feature>
<evidence type="ECO:0000313" key="4">
    <source>
        <dbReference type="Proteomes" id="UP000803884"/>
    </source>
</evidence>
<keyword evidence="4" id="KW-1185">Reference proteome</keyword>
<feature type="compositionally biased region" description="Acidic residues" evidence="1">
    <location>
        <begin position="195"/>
        <end position="208"/>
    </location>
</feature>
<dbReference type="AlphaFoldDB" id="A0AB34KC09"/>
<dbReference type="Gene3D" id="2.60.40.4370">
    <property type="match status" value="1"/>
</dbReference>
<name>A0AB34KC09_9PEZI</name>
<dbReference type="RefSeq" id="XP_069225760.1">
    <property type="nucleotide sequence ID" value="XM_069377346.1"/>
</dbReference>
<dbReference type="InterPro" id="IPR019481">
    <property type="entry name" value="TFIIIC_triple_barrel"/>
</dbReference>
<evidence type="ECO:0000256" key="1">
    <source>
        <dbReference type="SAM" id="MobiDB-lite"/>
    </source>
</evidence>
<dbReference type="GeneID" id="96010184"/>
<comment type="caution">
    <text evidence="3">The sequence shown here is derived from an EMBL/GenBank/DDBJ whole genome shotgun (WGS) entry which is preliminary data.</text>
</comment>
<feature type="compositionally biased region" description="Polar residues" evidence="1">
    <location>
        <begin position="75"/>
        <end position="87"/>
    </location>
</feature>
<feature type="compositionally biased region" description="Acidic residues" evidence="1">
    <location>
        <begin position="540"/>
        <end position="557"/>
    </location>
</feature>
<reference evidence="3 4" key="1">
    <citation type="journal article" date="2020" name="Microbiol. Resour. Announc.">
        <title>Draft Genome Sequence of a Cladosporium Species Isolated from the Mesophotic Ascidian Didemnum maculosum.</title>
        <authorList>
            <person name="Gioti A."/>
            <person name="Siaperas R."/>
            <person name="Nikolaivits E."/>
            <person name="Le Goff G."/>
            <person name="Ouazzani J."/>
            <person name="Kotoulas G."/>
            <person name="Topakas E."/>
        </authorList>
    </citation>
    <scope>NUCLEOTIDE SEQUENCE [LARGE SCALE GENOMIC DNA]</scope>
    <source>
        <strain evidence="3 4">TM138-S3</strain>
    </source>
</reference>
<evidence type="ECO:0000313" key="3">
    <source>
        <dbReference type="EMBL" id="KAL1582653.1"/>
    </source>
</evidence>
<feature type="domain" description="Transcription factor TFIIIC triple barrel" evidence="2">
    <location>
        <begin position="35"/>
        <end position="172"/>
    </location>
</feature>
<feature type="region of interest" description="Disordered" evidence="1">
    <location>
        <begin position="68"/>
        <end position="87"/>
    </location>
</feature>
<accession>A0AB34KC09</accession>
<gene>
    <name evidence="3" type="ORF">WHR41_08742</name>
</gene>
<feature type="compositionally biased region" description="Polar residues" evidence="1">
    <location>
        <begin position="416"/>
        <end position="427"/>
    </location>
</feature>
<dbReference type="Pfam" id="PF10419">
    <property type="entry name" value="TFIIIC_sub6"/>
    <property type="match status" value="1"/>
</dbReference>
<feature type="compositionally biased region" description="Low complexity" evidence="1">
    <location>
        <begin position="370"/>
        <end position="383"/>
    </location>
</feature>
<evidence type="ECO:0000259" key="2">
    <source>
        <dbReference type="Pfam" id="PF10419"/>
    </source>
</evidence>
<protein>
    <recommendedName>
        <fullName evidence="2">Transcription factor TFIIIC triple barrel domain-containing protein</fullName>
    </recommendedName>
</protein>
<dbReference type="EMBL" id="JAAQHG020000046">
    <property type="protein sequence ID" value="KAL1582653.1"/>
    <property type="molecule type" value="Genomic_DNA"/>
</dbReference>
<feature type="region of interest" description="Disordered" evidence="1">
    <location>
        <begin position="338"/>
        <end position="563"/>
    </location>
</feature>
<feature type="compositionally biased region" description="Acidic residues" evidence="1">
    <location>
        <begin position="21"/>
        <end position="30"/>
    </location>
</feature>
<feature type="region of interest" description="Disordered" evidence="1">
    <location>
        <begin position="1"/>
        <end position="31"/>
    </location>
</feature>
<feature type="compositionally biased region" description="Polar residues" evidence="1">
    <location>
        <begin position="1"/>
        <end position="20"/>
    </location>
</feature>
<feature type="compositionally biased region" description="Basic and acidic residues" evidence="1">
    <location>
        <begin position="441"/>
        <end position="472"/>
    </location>
</feature>
<organism evidence="3 4">
    <name type="scientific">Cladosporium halotolerans</name>
    <dbReference type="NCBI Taxonomy" id="1052096"/>
    <lineage>
        <taxon>Eukaryota</taxon>
        <taxon>Fungi</taxon>
        <taxon>Dikarya</taxon>
        <taxon>Ascomycota</taxon>
        <taxon>Pezizomycotina</taxon>
        <taxon>Dothideomycetes</taxon>
        <taxon>Dothideomycetidae</taxon>
        <taxon>Cladosporiales</taxon>
        <taxon>Cladosporiaceae</taxon>
        <taxon>Cladosporium</taxon>
    </lineage>
</organism>
<dbReference type="Proteomes" id="UP000803884">
    <property type="component" value="Unassembled WGS sequence"/>
</dbReference>
<proteinExistence type="predicted"/>
<sequence length="563" mass="62194">MATPMQPSERTQSRQSTQDDTGSDSEWEYEYDNHETEQIYFTLDLSTHVPNAIQDKSLAKHGRVIRTDTADKPGNASQGPQASDTQANGQLDVELQPTTVPPGELQILNLHTEKPYVKFNNSFFACYWFTDLGTQFWITNPGVTNNPKLSGHVLDVVGSSQTRLVGRPANLKRKRDVPEPELLQPRNAAQQPIDIDVEDDDASGSSDDDNMRPPALDPDQDPEQPMIIPRRRIKDPHLEAQANFMERLSALKLRRGEKDAHSIPMKVPVYYRGAHNQDELRAANADPSTLDPPAADEESLRVVEEVRDRGVLHPLLPAPAKDSEPQPRRGGVQSFIARRTALGLDPGDLRQPPRSKKRGRPSNIERGQRAAAQAAAEAQAQAEAEAEAFALDPQLGGAQTQASQDASEDVDRDSSAGPSGSQTQGEQQPRKRRRTQAQMAEARRLDELRKAKEAAAKDEKARQKEEAERPETETFETDETGRRVERRGRRTKKAMEAEEEMEARARGRVVVPGQEGREMIISFDGAVDETEPEVQREGAGVEDEGANAGDEGDEEDAAGSPEA</sequence>